<proteinExistence type="predicted"/>
<feature type="region of interest" description="Disordered" evidence="1">
    <location>
        <begin position="1"/>
        <end position="27"/>
    </location>
</feature>
<evidence type="ECO:0000313" key="2">
    <source>
        <dbReference type="EMBL" id="KAF0896623.1"/>
    </source>
</evidence>
<sequence length="107" mass="11338">MAISPPEISTLPAAPPAGPTHSTAAMLPWPRWSPNHGCRSHAAMAGTPDARQARFYPMCMSPPPPGQLLSDHLQLLLVGPRSPLAGYPQVMIKAIPGQEIMPNIQGS</sequence>
<comment type="caution">
    <text evidence="2">The sequence shown here is derived from an EMBL/GenBank/DDBJ whole genome shotgun (WGS) entry which is preliminary data.</text>
</comment>
<dbReference type="AlphaFoldDB" id="A0A6G1CAH7"/>
<keyword evidence="3" id="KW-1185">Reference proteome</keyword>
<dbReference type="EMBL" id="SPHZ02000010">
    <property type="protein sequence ID" value="KAF0896623.1"/>
    <property type="molecule type" value="Genomic_DNA"/>
</dbReference>
<name>A0A6G1CAH7_9ORYZ</name>
<organism evidence="2 3">
    <name type="scientific">Oryza meyeriana var. granulata</name>
    <dbReference type="NCBI Taxonomy" id="110450"/>
    <lineage>
        <taxon>Eukaryota</taxon>
        <taxon>Viridiplantae</taxon>
        <taxon>Streptophyta</taxon>
        <taxon>Embryophyta</taxon>
        <taxon>Tracheophyta</taxon>
        <taxon>Spermatophyta</taxon>
        <taxon>Magnoliopsida</taxon>
        <taxon>Liliopsida</taxon>
        <taxon>Poales</taxon>
        <taxon>Poaceae</taxon>
        <taxon>BOP clade</taxon>
        <taxon>Oryzoideae</taxon>
        <taxon>Oryzeae</taxon>
        <taxon>Oryzinae</taxon>
        <taxon>Oryza</taxon>
        <taxon>Oryza meyeriana</taxon>
    </lineage>
</organism>
<evidence type="ECO:0000256" key="1">
    <source>
        <dbReference type="SAM" id="MobiDB-lite"/>
    </source>
</evidence>
<accession>A0A6G1CAH7</accession>
<reference evidence="2 3" key="1">
    <citation type="submission" date="2019-11" db="EMBL/GenBank/DDBJ databases">
        <title>Whole genome sequence of Oryza granulata.</title>
        <authorList>
            <person name="Li W."/>
        </authorList>
    </citation>
    <scope>NUCLEOTIDE SEQUENCE [LARGE SCALE GENOMIC DNA]</scope>
    <source>
        <strain evidence="3">cv. Menghai</strain>
        <tissue evidence="2">Leaf</tissue>
    </source>
</reference>
<evidence type="ECO:0000313" key="3">
    <source>
        <dbReference type="Proteomes" id="UP000479710"/>
    </source>
</evidence>
<dbReference type="Proteomes" id="UP000479710">
    <property type="component" value="Unassembled WGS sequence"/>
</dbReference>
<gene>
    <name evidence="2" type="ORF">E2562_026738</name>
</gene>
<protein>
    <submittedName>
        <fullName evidence="2">Uncharacterized protein</fullName>
    </submittedName>
</protein>